<protein>
    <submittedName>
        <fullName evidence="1">PRTRC system protein C</fullName>
    </submittedName>
</protein>
<dbReference type="InterPro" id="IPR032866">
    <property type="entry name" value="Prok_Ub"/>
</dbReference>
<evidence type="ECO:0000313" key="1">
    <source>
        <dbReference type="EMBL" id="MBC6112449.1"/>
    </source>
</evidence>
<dbReference type="InterPro" id="IPR022289">
    <property type="entry name" value="PRTRC_protein-C"/>
</dbReference>
<sequence length="72" mass="7989">MLSTTILKRVFLHKVRENEMTLADPNPSLSPQEVLSFYSGTYPALTTAKIEGPEIADDAVQYRFQTTLGTKG</sequence>
<keyword evidence="2" id="KW-1185">Reference proteome</keyword>
<organism evidence="1 2">
    <name type="scientific">Pedobacter fastidiosus</name>
    <dbReference type="NCBI Taxonomy" id="2765361"/>
    <lineage>
        <taxon>Bacteria</taxon>
        <taxon>Pseudomonadati</taxon>
        <taxon>Bacteroidota</taxon>
        <taxon>Sphingobacteriia</taxon>
        <taxon>Sphingobacteriales</taxon>
        <taxon>Sphingobacteriaceae</taxon>
        <taxon>Pedobacter</taxon>
    </lineage>
</organism>
<dbReference type="RefSeq" id="WP_187072872.1">
    <property type="nucleotide sequence ID" value="NZ_JACRYL010000021.1"/>
</dbReference>
<dbReference type="NCBIfam" id="TIGR03738">
    <property type="entry name" value="PRTRC_C"/>
    <property type="match status" value="1"/>
</dbReference>
<dbReference type="Proteomes" id="UP000652755">
    <property type="component" value="Unassembled WGS sequence"/>
</dbReference>
<reference evidence="1 2" key="1">
    <citation type="submission" date="2020-08" db="EMBL/GenBank/DDBJ databases">
        <authorList>
            <person name="Sun Q."/>
            <person name="Inoue M."/>
        </authorList>
    </citation>
    <scope>NUCLEOTIDE SEQUENCE [LARGE SCALE GENOMIC DNA]</scope>
    <source>
        <strain evidence="1 2">CCM 8938</strain>
    </source>
</reference>
<dbReference type="Pfam" id="PF14454">
    <property type="entry name" value="Prok_Ub"/>
    <property type="match status" value="1"/>
</dbReference>
<dbReference type="EMBL" id="JACRYL010000021">
    <property type="protein sequence ID" value="MBC6112449.1"/>
    <property type="molecule type" value="Genomic_DNA"/>
</dbReference>
<proteinExistence type="predicted"/>
<comment type="caution">
    <text evidence="1">The sequence shown here is derived from an EMBL/GenBank/DDBJ whole genome shotgun (WGS) entry which is preliminary data.</text>
</comment>
<name>A0ABR7KX11_9SPHI</name>
<accession>A0ABR7KX11</accession>
<gene>
    <name evidence="1" type="ORF">H7U22_18655</name>
</gene>
<evidence type="ECO:0000313" key="2">
    <source>
        <dbReference type="Proteomes" id="UP000652755"/>
    </source>
</evidence>